<dbReference type="Proteomes" id="UP000639338">
    <property type="component" value="Unassembled WGS sequence"/>
</dbReference>
<gene>
    <name evidence="1" type="ORF">HCN44_001329</name>
</gene>
<accession>A0A834XKX7</accession>
<protein>
    <submittedName>
        <fullName evidence="1">Uncharacterized protein</fullName>
    </submittedName>
</protein>
<sequence length="189" mass="21731">MHMTKPSFAKLRRTYSPDEGLELTPKYFVENTRKFSYSPTRCCGFTKTANDTEFFPDKVNSHYQKDHTTIENDSLANYIIISDDDKSNLTVTQNTIGIHGIIIITFTKNRTDNNECKLIASCEYRTNNDSPISEPKLKNIYDSIEKVVEESIDQNNDLKFEANSDTKEIKKMTMIKVKDVASSDKKYTL</sequence>
<reference evidence="1 2" key="1">
    <citation type="submission" date="2020-08" db="EMBL/GenBank/DDBJ databases">
        <title>Aphidius gifuensis genome sequencing and assembly.</title>
        <authorList>
            <person name="Du Z."/>
        </authorList>
    </citation>
    <scope>NUCLEOTIDE SEQUENCE [LARGE SCALE GENOMIC DNA]</scope>
    <source>
        <strain evidence="1">YNYX2018</strain>
        <tissue evidence="1">Adults</tissue>
    </source>
</reference>
<comment type="caution">
    <text evidence="1">The sequence shown here is derived from an EMBL/GenBank/DDBJ whole genome shotgun (WGS) entry which is preliminary data.</text>
</comment>
<evidence type="ECO:0000313" key="1">
    <source>
        <dbReference type="EMBL" id="KAF7987234.1"/>
    </source>
</evidence>
<dbReference type="EMBL" id="JACMRX010000006">
    <property type="protein sequence ID" value="KAF7987234.1"/>
    <property type="molecule type" value="Genomic_DNA"/>
</dbReference>
<dbReference type="OrthoDB" id="428159at2759"/>
<keyword evidence="2" id="KW-1185">Reference proteome</keyword>
<proteinExistence type="predicted"/>
<dbReference type="AlphaFoldDB" id="A0A834XKX7"/>
<organism evidence="1 2">
    <name type="scientific">Aphidius gifuensis</name>
    <name type="common">Parasitoid wasp</name>
    <dbReference type="NCBI Taxonomy" id="684658"/>
    <lineage>
        <taxon>Eukaryota</taxon>
        <taxon>Metazoa</taxon>
        <taxon>Ecdysozoa</taxon>
        <taxon>Arthropoda</taxon>
        <taxon>Hexapoda</taxon>
        <taxon>Insecta</taxon>
        <taxon>Pterygota</taxon>
        <taxon>Neoptera</taxon>
        <taxon>Endopterygota</taxon>
        <taxon>Hymenoptera</taxon>
        <taxon>Apocrita</taxon>
        <taxon>Ichneumonoidea</taxon>
        <taxon>Braconidae</taxon>
        <taxon>Aphidiinae</taxon>
        <taxon>Aphidius</taxon>
    </lineage>
</organism>
<name>A0A834XKX7_APHGI</name>
<evidence type="ECO:0000313" key="2">
    <source>
        <dbReference type="Proteomes" id="UP000639338"/>
    </source>
</evidence>